<evidence type="ECO:0008006" key="3">
    <source>
        <dbReference type="Google" id="ProtNLM"/>
    </source>
</evidence>
<dbReference type="InterPro" id="IPR021295">
    <property type="entry name" value="DUF2867"/>
</dbReference>
<protein>
    <recommendedName>
        <fullName evidence="3">DUF2867 domain-containing protein</fullName>
    </recommendedName>
</protein>
<name>A0ABQ2D6V0_9DEIO</name>
<evidence type="ECO:0000313" key="1">
    <source>
        <dbReference type="EMBL" id="GGJ45897.1"/>
    </source>
</evidence>
<dbReference type="Pfam" id="PF11066">
    <property type="entry name" value="DUF2867"/>
    <property type="match status" value="1"/>
</dbReference>
<sequence>MIRTQYSPGQYPQGLLPFTRKAHYIEVKRVQTRKPLRDFIAGCFSYSPSWLSFLYWLRGKLVPLIGLKGHGVLEMQRLTARDIPFVKGKKAAFFTVHHAEGNLWVAGASEKHLTAYLAIEKQQDHIQFYTLIEYHHWTGRLYYAIIAPFHHLVVNNMIRAGLL</sequence>
<proteinExistence type="predicted"/>
<reference evidence="2" key="1">
    <citation type="journal article" date="2019" name="Int. J. Syst. Evol. Microbiol.">
        <title>The Global Catalogue of Microorganisms (GCM) 10K type strain sequencing project: providing services to taxonomists for standard genome sequencing and annotation.</title>
        <authorList>
            <consortium name="The Broad Institute Genomics Platform"/>
            <consortium name="The Broad Institute Genome Sequencing Center for Infectious Disease"/>
            <person name="Wu L."/>
            <person name="Ma J."/>
        </authorList>
    </citation>
    <scope>NUCLEOTIDE SEQUENCE [LARGE SCALE GENOMIC DNA]</scope>
    <source>
        <strain evidence="2">JCM 14370</strain>
    </source>
</reference>
<keyword evidence="2" id="KW-1185">Reference proteome</keyword>
<dbReference type="Proteomes" id="UP000632222">
    <property type="component" value="Unassembled WGS sequence"/>
</dbReference>
<dbReference type="RefSeq" id="WP_189004811.1">
    <property type="nucleotide sequence ID" value="NZ_BMOD01000016.1"/>
</dbReference>
<evidence type="ECO:0000313" key="2">
    <source>
        <dbReference type="Proteomes" id="UP000632222"/>
    </source>
</evidence>
<accession>A0ABQ2D6V0</accession>
<dbReference type="EMBL" id="BMOD01000016">
    <property type="protein sequence ID" value="GGJ45897.1"/>
    <property type="molecule type" value="Genomic_DNA"/>
</dbReference>
<organism evidence="1 2">
    <name type="scientific">Deinococcus roseus</name>
    <dbReference type="NCBI Taxonomy" id="392414"/>
    <lineage>
        <taxon>Bacteria</taxon>
        <taxon>Thermotogati</taxon>
        <taxon>Deinococcota</taxon>
        <taxon>Deinococci</taxon>
        <taxon>Deinococcales</taxon>
        <taxon>Deinococcaceae</taxon>
        <taxon>Deinococcus</taxon>
    </lineage>
</organism>
<comment type="caution">
    <text evidence="1">The sequence shown here is derived from an EMBL/GenBank/DDBJ whole genome shotgun (WGS) entry which is preliminary data.</text>
</comment>
<gene>
    <name evidence="1" type="ORF">GCM10008938_35180</name>
</gene>